<dbReference type="Gene3D" id="3.40.50.20">
    <property type="match status" value="2"/>
</dbReference>
<evidence type="ECO:0000256" key="2">
    <source>
        <dbReference type="ARBA" id="ARBA00004812"/>
    </source>
</evidence>
<dbReference type="RefSeq" id="WP_202859216.1">
    <property type="nucleotide sequence ID" value="NZ_JAEUGD010000067.1"/>
</dbReference>
<dbReference type="GO" id="GO:0006526">
    <property type="term" value="P:L-arginine biosynthetic process"/>
    <property type="evidence" value="ECO:0007669"/>
    <property type="project" value="UniProtKB-KW"/>
</dbReference>
<keyword evidence="7" id="KW-0028">Amino-acid biosynthesis</keyword>
<accession>A0A937G0Z0</accession>
<evidence type="ECO:0000256" key="16">
    <source>
        <dbReference type="ARBA" id="ARBA00048816"/>
    </source>
</evidence>
<evidence type="ECO:0000256" key="6">
    <source>
        <dbReference type="ARBA" id="ARBA00022598"/>
    </source>
</evidence>
<dbReference type="GO" id="GO:0004088">
    <property type="term" value="F:carbamoyl-phosphate synthase (glutamine-hydrolyzing) activity"/>
    <property type="evidence" value="ECO:0007669"/>
    <property type="project" value="UniProtKB-EC"/>
</dbReference>
<dbReference type="SMART" id="SM01096">
    <property type="entry name" value="CPSase_L_D3"/>
    <property type="match status" value="1"/>
</dbReference>
<dbReference type="SUPFAM" id="SSF52440">
    <property type="entry name" value="PreATP-grasp domain"/>
    <property type="match status" value="2"/>
</dbReference>
<comment type="caution">
    <text evidence="21">The sequence shown here is derived from an EMBL/GenBank/DDBJ whole genome shotgun (WGS) entry which is preliminary data.</text>
</comment>
<dbReference type="Pfam" id="PF25596">
    <property type="entry name" value="CPSase_L_D1"/>
    <property type="match status" value="2"/>
</dbReference>
<keyword evidence="22" id="KW-1185">Reference proteome</keyword>
<keyword evidence="6 21" id="KW-0436">Ligase</keyword>
<dbReference type="InterPro" id="IPR016185">
    <property type="entry name" value="PreATP-grasp_dom_sf"/>
</dbReference>
<evidence type="ECO:0000256" key="8">
    <source>
        <dbReference type="ARBA" id="ARBA00022723"/>
    </source>
</evidence>
<dbReference type="InterPro" id="IPR005479">
    <property type="entry name" value="CPAse_ATP-bd"/>
</dbReference>
<name>A0A937G0Z0_9BACT</name>
<evidence type="ECO:0000256" key="3">
    <source>
        <dbReference type="ARBA" id="ARBA00005077"/>
    </source>
</evidence>
<keyword evidence="14" id="KW-0464">Manganese</keyword>
<dbReference type="EMBL" id="JAEUGD010000067">
    <property type="protein sequence ID" value="MBL6449669.1"/>
    <property type="molecule type" value="Genomic_DNA"/>
</dbReference>
<comment type="similarity">
    <text evidence="4">Belongs to the CarB family.</text>
</comment>
<dbReference type="FunFam" id="3.40.50.20:FF:000001">
    <property type="entry name" value="Carbamoyl-phosphate synthase large chain"/>
    <property type="match status" value="1"/>
</dbReference>
<keyword evidence="9" id="KW-0677">Repeat</keyword>
<feature type="domain" description="ATP-grasp" evidence="20">
    <location>
        <begin position="133"/>
        <end position="328"/>
    </location>
</feature>
<dbReference type="PROSITE" id="PS00866">
    <property type="entry name" value="CPSASE_1"/>
    <property type="match status" value="1"/>
</dbReference>
<dbReference type="InterPro" id="IPR005483">
    <property type="entry name" value="CPSase_dom"/>
</dbReference>
<evidence type="ECO:0000313" key="21">
    <source>
        <dbReference type="EMBL" id="MBL6449669.1"/>
    </source>
</evidence>
<keyword evidence="13" id="KW-0665">Pyrimidine biosynthesis</keyword>
<evidence type="ECO:0000256" key="10">
    <source>
        <dbReference type="ARBA" id="ARBA00022741"/>
    </source>
</evidence>
<dbReference type="SUPFAM" id="SSF48108">
    <property type="entry name" value="Carbamoyl phosphate synthetase, large subunit connection domain"/>
    <property type="match status" value="1"/>
</dbReference>
<dbReference type="NCBIfam" id="NF009455">
    <property type="entry name" value="PRK12815.1"/>
    <property type="match status" value="1"/>
</dbReference>
<evidence type="ECO:0000259" key="20">
    <source>
        <dbReference type="PROSITE" id="PS50975"/>
    </source>
</evidence>
<evidence type="ECO:0000256" key="13">
    <source>
        <dbReference type="ARBA" id="ARBA00022975"/>
    </source>
</evidence>
<evidence type="ECO:0000256" key="14">
    <source>
        <dbReference type="ARBA" id="ARBA00023211"/>
    </source>
</evidence>
<dbReference type="Gene3D" id="3.30.470.20">
    <property type="entry name" value="ATP-grasp fold, B domain"/>
    <property type="match status" value="2"/>
</dbReference>
<evidence type="ECO:0000313" key="22">
    <source>
        <dbReference type="Proteomes" id="UP000614216"/>
    </source>
</evidence>
<keyword evidence="5" id="KW-0055">Arginine biosynthesis</keyword>
<keyword evidence="8" id="KW-0479">Metal-binding</keyword>
<sequence length="937" mass="104554">MPRDRSIRSVLIIGSGPIVIGQACEFDYSGSQASRSLREEGIEVILINSNPATIMTDKVTADHIYLKPLTKQSIKEILQKHNVDAVLPTMGGQTALNLAIDCQKAGIWEHFGVKIIGVDIDAIETTEDREKFRLKMNELGVHVCKGETATSFLQGKEIAQEIGFPLVIRPSYTLGGSGGGFVNTPEEFEKALTHGLHTSPIHEVLIEQSILGWKEYELELLRDNNGNIIIICSIENFDPMGVHTGDSITVAPAMTLPDTVYQEMRDLAIKMMNGIGMFAGGCNVQFAVNPENDDIVGIEINPRVSRSSALASKATGYPIAKIAAKLAIGYNLDELKNAITGTTSAYFEPALDYVIVKIPRWNFDKFQGSNKKLGLQMKSVGEVMGIGRNFQEALQKACQSLEIKRNGLGADGKEITKQEEILESLEHPSWNRLFHIYDAFKLGIPFKTVQNLTKIDKWFLIQIEELIVLENEISKYTIDNIPVALLRSAKEKGYADRQLGHLMKCWESEVHNKRKELGINRVYKLVDTCAAEFEAQTPYYYSAFGQENESPVSDKKKIVVLGSGPNRIGQGIEFDYSCVHGILAAKECGYETIMINCNPETVSTDFDVADKLYFEPVFWEHIYDIIQHEKPEGVIVQLGGQTALKLAEKLEKYGIKILGTNFDSLDLAEDRGSFSNILKENNIPYPQFGVAEDAETAIELSKEIGFPLLVRPSYVLGGQSMKIVINEKELESHIIDILKKIPGNKVLLDHFLDGAIEAEADAICDGEDVHIIGIMQHIEPAGIHSGDSYAVLPPYNLGDFVIRQIESYTKKIALALNTVGLINIQFAIKDDKVYIIEANPRASRTVPFICKAYDEPYVNYAVKVMLGEKKVKDFNFNPKKHGYAIKEPVFSFNKFPNVNKELGPEMKSTGEAIYFIDDLMDDYFLKIYSERNLYLSK</sequence>
<dbReference type="PROSITE" id="PS51257">
    <property type="entry name" value="PROKAR_LIPOPROTEIN"/>
    <property type="match status" value="1"/>
</dbReference>
<evidence type="ECO:0000256" key="1">
    <source>
        <dbReference type="ARBA" id="ARBA00001936"/>
    </source>
</evidence>
<evidence type="ECO:0000256" key="15">
    <source>
        <dbReference type="ARBA" id="ARBA00047359"/>
    </source>
</evidence>
<dbReference type="InterPro" id="IPR005480">
    <property type="entry name" value="CPSase_lsu_oligo"/>
</dbReference>
<dbReference type="Pfam" id="PF02787">
    <property type="entry name" value="CPSase_L_D3"/>
    <property type="match status" value="1"/>
</dbReference>
<dbReference type="PRINTS" id="PR00098">
    <property type="entry name" value="CPSASE"/>
</dbReference>
<keyword evidence="10 19" id="KW-0547">Nucleotide-binding</keyword>
<dbReference type="InterPro" id="IPR036897">
    <property type="entry name" value="CarbamoylP_synth_lsu_oligo_sf"/>
</dbReference>
<comment type="pathway">
    <text evidence="2">Pyrimidine metabolism; UMP biosynthesis via de novo pathway; (S)-dihydroorotate from bicarbonate: step 1/3.</text>
</comment>
<dbReference type="Gene3D" id="3.30.1490.20">
    <property type="entry name" value="ATP-grasp fold, A domain"/>
    <property type="match status" value="1"/>
</dbReference>
<evidence type="ECO:0000256" key="5">
    <source>
        <dbReference type="ARBA" id="ARBA00022571"/>
    </source>
</evidence>
<evidence type="ECO:0000256" key="18">
    <source>
        <dbReference type="ARBA" id="ARBA00062056"/>
    </source>
</evidence>
<dbReference type="GO" id="GO:0005737">
    <property type="term" value="C:cytoplasm"/>
    <property type="evidence" value="ECO:0007669"/>
    <property type="project" value="TreeGrafter"/>
</dbReference>
<dbReference type="SMART" id="SM01209">
    <property type="entry name" value="GARS_A"/>
    <property type="match status" value="1"/>
</dbReference>
<dbReference type="FunFam" id="1.10.1030.10:FF:000002">
    <property type="entry name" value="Carbamoyl-phosphate synthase large chain"/>
    <property type="match status" value="1"/>
</dbReference>
<comment type="function">
    <text evidence="17">Large subunit of the glutamine-dependent carbamoyl phosphate synthetase (CPSase). CPSase catalyzes the formation of carbamoyl phosphate from the ammonia moiety of glutamine, carbonate, and phosphate donated by ATP, constituting the first step of 2 biosynthetic pathways, one leading to arginine and/or urea and the other to pyrimidine nucleotides. The large subunit (synthetase) binds the substrates ammonia (free or transferred from glutamine from the small subunit), hydrogencarbonate and ATP and carries out an ATP-coupled ligase reaction, activating hydrogencarbonate by forming carboxy phosphate which reacts with ammonia to form carbamoyl phosphate.</text>
</comment>
<dbReference type="Proteomes" id="UP000614216">
    <property type="component" value="Unassembled WGS sequence"/>
</dbReference>
<proteinExistence type="inferred from homology"/>
<dbReference type="Pfam" id="PF02786">
    <property type="entry name" value="CPSase_L_D2"/>
    <property type="match status" value="2"/>
</dbReference>
<evidence type="ECO:0000256" key="9">
    <source>
        <dbReference type="ARBA" id="ARBA00022737"/>
    </source>
</evidence>
<dbReference type="PROSITE" id="PS00867">
    <property type="entry name" value="CPSASE_2"/>
    <property type="match status" value="1"/>
</dbReference>
<dbReference type="PANTHER" id="PTHR11405:SF53">
    <property type="entry name" value="CARBAMOYL-PHOSPHATE SYNTHASE [AMMONIA], MITOCHONDRIAL"/>
    <property type="match status" value="1"/>
</dbReference>
<organism evidence="21 22">
    <name type="scientific">Fulvivirga marina</name>
    <dbReference type="NCBI Taxonomy" id="2494733"/>
    <lineage>
        <taxon>Bacteria</taxon>
        <taxon>Pseudomonadati</taxon>
        <taxon>Bacteroidota</taxon>
        <taxon>Cytophagia</taxon>
        <taxon>Cytophagales</taxon>
        <taxon>Fulvivirgaceae</taxon>
        <taxon>Fulvivirga</taxon>
    </lineage>
</organism>
<dbReference type="GO" id="GO:0004087">
    <property type="term" value="F:carbamoyl-phosphate synthase (ammonia) activity"/>
    <property type="evidence" value="ECO:0007669"/>
    <property type="project" value="UniProtKB-EC"/>
</dbReference>
<dbReference type="NCBIfam" id="NF003671">
    <property type="entry name" value="PRK05294.1"/>
    <property type="match status" value="1"/>
</dbReference>
<keyword evidence="11 19" id="KW-0067">ATP-binding</keyword>
<dbReference type="GO" id="GO:0006541">
    <property type="term" value="P:glutamine metabolic process"/>
    <property type="evidence" value="ECO:0007669"/>
    <property type="project" value="TreeGrafter"/>
</dbReference>
<comment type="catalytic activity">
    <reaction evidence="16">
        <text>hydrogencarbonate + L-glutamine + 2 ATP + H2O = carbamoyl phosphate + L-glutamate + 2 ADP + phosphate + 2 H(+)</text>
        <dbReference type="Rhea" id="RHEA:18633"/>
        <dbReference type="ChEBI" id="CHEBI:15377"/>
        <dbReference type="ChEBI" id="CHEBI:15378"/>
        <dbReference type="ChEBI" id="CHEBI:17544"/>
        <dbReference type="ChEBI" id="CHEBI:29985"/>
        <dbReference type="ChEBI" id="CHEBI:30616"/>
        <dbReference type="ChEBI" id="CHEBI:43474"/>
        <dbReference type="ChEBI" id="CHEBI:58228"/>
        <dbReference type="ChEBI" id="CHEBI:58359"/>
        <dbReference type="ChEBI" id="CHEBI:456216"/>
        <dbReference type="EC" id="6.3.5.5"/>
    </reaction>
</comment>
<evidence type="ECO:0000256" key="7">
    <source>
        <dbReference type="ARBA" id="ARBA00022605"/>
    </source>
</evidence>
<keyword evidence="12" id="KW-0460">Magnesium</keyword>
<comment type="catalytic activity">
    <reaction evidence="15">
        <text>hydrogencarbonate + NH4(+) + 2 ATP = carbamoyl phosphate + 2 ADP + phosphate + 2 H(+)</text>
        <dbReference type="Rhea" id="RHEA:18029"/>
        <dbReference type="ChEBI" id="CHEBI:15378"/>
        <dbReference type="ChEBI" id="CHEBI:17544"/>
        <dbReference type="ChEBI" id="CHEBI:28938"/>
        <dbReference type="ChEBI" id="CHEBI:30616"/>
        <dbReference type="ChEBI" id="CHEBI:43474"/>
        <dbReference type="ChEBI" id="CHEBI:58228"/>
        <dbReference type="ChEBI" id="CHEBI:456216"/>
        <dbReference type="EC" id="6.3.4.16"/>
    </reaction>
</comment>
<evidence type="ECO:0000256" key="17">
    <source>
        <dbReference type="ARBA" id="ARBA00057223"/>
    </source>
</evidence>
<feature type="domain" description="ATP-grasp" evidence="20">
    <location>
        <begin position="675"/>
        <end position="866"/>
    </location>
</feature>
<evidence type="ECO:0000256" key="19">
    <source>
        <dbReference type="PROSITE-ProRule" id="PRU00409"/>
    </source>
</evidence>
<dbReference type="InterPro" id="IPR011761">
    <property type="entry name" value="ATP-grasp"/>
</dbReference>
<dbReference type="InterPro" id="IPR006275">
    <property type="entry name" value="CPSase_lsu"/>
</dbReference>
<dbReference type="InterPro" id="IPR013815">
    <property type="entry name" value="ATP_grasp_subdomain_1"/>
</dbReference>
<reference evidence="21" key="1">
    <citation type="submission" date="2021-01" db="EMBL/GenBank/DDBJ databases">
        <title>Fulvivirga kasyanovii gen. nov., sp nov., a novel member of the phylum Bacteroidetes isolated from seawater in a mussel farm.</title>
        <authorList>
            <person name="Zhao L.-H."/>
            <person name="Wang Z.-J."/>
        </authorList>
    </citation>
    <scope>NUCLEOTIDE SEQUENCE</scope>
    <source>
        <strain evidence="21">29W222</strain>
    </source>
</reference>
<evidence type="ECO:0000256" key="11">
    <source>
        <dbReference type="ARBA" id="ARBA00022840"/>
    </source>
</evidence>
<dbReference type="GO" id="GO:0046872">
    <property type="term" value="F:metal ion binding"/>
    <property type="evidence" value="ECO:0007669"/>
    <property type="project" value="UniProtKB-KW"/>
</dbReference>
<dbReference type="SUPFAM" id="SSF56059">
    <property type="entry name" value="Glutathione synthetase ATP-binding domain-like"/>
    <property type="match status" value="2"/>
</dbReference>
<dbReference type="InterPro" id="IPR058047">
    <property type="entry name" value="CPSase_preATP-grasp"/>
</dbReference>
<dbReference type="FunFam" id="3.30.470.20:FF:000007">
    <property type="entry name" value="Carbamoyl-phosphate synthase large chain"/>
    <property type="match status" value="1"/>
</dbReference>
<evidence type="ECO:0000256" key="4">
    <source>
        <dbReference type="ARBA" id="ARBA00009799"/>
    </source>
</evidence>
<dbReference type="PANTHER" id="PTHR11405">
    <property type="entry name" value="CARBAMOYLTRANSFERASE FAMILY MEMBER"/>
    <property type="match status" value="1"/>
</dbReference>
<comment type="subunit">
    <text evidence="18">Composed of two chains; the small (or glutamine) chain promotes the hydrolysis of glutamine to ammonia, which is used by the large (or ammonia) chain to synthesize carbamoyl phosphate. Tetramer of heterodimers (alpha,beta)4.</text>
</comment>
<dbReference type="FunFam" id="3.30.470.20:FF:000026">
    <property type="entry name" value="Carbamoyl-phosphate synthase large chain"/>
    <property type="match status" value="1"/>
</dbReference>
<dbReference type="Gene3D" id="1.10.1030.10">
    <property type="entry name" value="Carbamoyl-phosphate synthetase, large subunit oligomerisation domain"/>
    <property type="match status" value="1"/>
</dbReference>
<dbReference type="EC" id="6.3.5.5" evidence="21"/>
<gene>
    <name evidence="21" type="primary">carB</name>
    <name evidence="21" type="ORF">JMN32_25390</name>
</gene>
<dbReference type="FunFam" id="3.40.50.20:FF:000002">
    <property type="entry name" value="Carbamoyl-phosphate synthase large chain"/>
    <property type="match status" value="1"/>
</dbReference>
<dbReference type="GO" id="GO:0005524">
    <property type="term" value="F:ATP binding"/>
    <property type="evidence" value="ECO:0007669"/>
    <property type="project" value="UniProtKB-UniRule"/>
</dbReference>
<dbReference type="NCBIfam" id="TIGR01369">
    <property type="entry name" value="CPSaseII_lrg"/>
    <property type="match status" value="1"/>
</dbReference>
<comment type="cofactor">
    <cofactor evidence="1">
        <name>Mn(2+)</name>
        <dbReference type="ChEBI" id="CHEBI:29035"/>
    </cofactor>
</comment>
<dbReference type="AlphaFoldDB" id="A0A937G0Z0"/>
<dbReference type="PROSITE" id="PS50975">
    <property type="entry name" value="ATP_GRASP"/>
    <property type="match status" value="2"/>
</dbReference>
<evidence type="ECO:0000256" key="12">
    <source>
        <dbReference type="ARBA" id="ARBA00022842"/>
    </source>
</evidence>
<comment type="pathway">
    <text evidence="3">Amino-acid biosynthesis; L-arginine biosynthesis; carbamoyl phosphate from bicarbonate: step 1/1.</text>
</comment>
<dbReference type="GO" id="GO:0006221">
    <property type="term" value="P:pyrimidine nucleotide biosynthetic process"/>
    <property type="evidence" value="ECO:0007669"/>
    <property type="project" value="UniProtKB-KW"/>
</dbReference>
<protein>
    <submittedName>
        <fullName evidence="21">Carbamoyl-phosphate synthase large subunit</fullName>
        <ecNumber evidence="21">6.3.5.5</ecNumber>
    </submittedName>
</protein>